<evidence type="ECO:0000256" key="2">
    <source>
        <dbReference type="ARBA" id="ARBA00023172"/>
    </source>
</evidence>
<sequence>MNDCRSGLVHEIIVFNVTRFSRREPKDAIPIVLELFSLGVTITSVSEGSFSPDSTMELIMLIMRLDAAHQDSKNKSESITGAKAKAKQFGGWTGGTVPYGLESYPESVTREIDGKPVTVTIRRLRPASVREDGTDQAGEVRKMVDHVFEFKDKPWTGKRNAHPASVNAIVSWLNSNKVRTQNGGLWRERAVKRLLTDPRLAGIAAEPTYSRDKDGNRTRNVVGYRILRDENEEPIIVGEELIPRAQFFELQDWLEGRGRGSRGGTPGKYLLTAMEKLYCECGRPMTGSRDVYKCSRPSGVVEEGKHEGGSTIQQADVDNHIAAKIMAVIASADEDDPETMDTLVEAASRLARFKESPEIRSERATLLGERAEVVRSIEQLYSDLRIGIYDGEIGRQQFLADKGSLDARLNGLDIKIVEVGNPELPPLPIEEWGASDDGDPLGPTSWWARADVEDRQMLVQLFVDRIDVAKAEKRGGTDRACRVEDRVTVIMSSSRANANEERDAA</sequence>
<keyword evidence="5" id="KW-1185">Reference proteome</keyword>
<dbReference type="PROSITE" id="PS51737">
    <property type="entry name" value="RECOMBINASE_DNA_BIND"/>
    <property type="match status" value="1"/>
</dbReference>
<dbReference type="Gene3D" id="3.40.50.1390">
    <property type="entry name" value="Resolvase, N-terminal catalytic domain"/>
    <property type="match status" value="1"/>
</dbReference>
<dbReference type="Gene3D" id="3.90.1750.20">
    <property type="entry name" value="Putative Large Serine Recombinase, Chain B, Domain 2"/>
    <property type="match status" value="1"/>
</dbReference>
<dbReference type="EMBL" id="MLYP01000007">
    <property type="protein sequence ID" value="OIK00162.1"/>
    <property type="molecule type" value="Genomic_DNA"/>
</dbReference>
<dbReference type="PANTHER" id="PTHR30461">
    <property type="entry name" value="DNA-INVERTASE FROM LAMBDOID PROPHAGE"/>
    <property type="match status" value="1"/>
</dbReference>
<evidence type="ECO:0000259" key="3">
    <source>
        <dbReference type="PROSITE" id="PS51737"/>
    </source>
</evidence>
<feature type="domain" description="Recombinase" evidence="3">
    <location>
        <begin position="131"/>
        <end position="260"/>
    </location>
</feature>
<dbReference type="SUPFAM" id="SSF53041">
    <property type="entry name" value="Resolvase-like"/>
    <property type="match status" value="1"/>
</dbReference>
<dbReference type="InterPro" id="IPR006119">
    <property type="entry name" value="Resolv_N"/>
</dbReference>
<dbReference type="InterPro" id="IPR036162">
    <property type="entry name" value="Resolvase-like_N_sf"/>
</dbReference>
<dbReference type="AlphaFoldDB" id="A0A1S2Q228"/>
<dbReference type="Pfam" id="PF00239">
    <property type="entry name" value="Resolvase"/>
    <property type="match status" value="1"/>
</dbReference>
<evidence type="ECO:0000313" key="5">
    <source>
        <dbReference type="Proteomes" id="UP000179935"/>
    </source>
</evidence>
<name>A0A1S2Q228_9ACTN</name>
<keyword evidence="2" id="KW-0233">DNA recombination</keyword>
<dbReference type="STRING" id="1428652.BIV24_03620"/>
<accession>A0A1S2Q228</accession>
<reference evidence="4 5" key="1">
    <citation type="submission" date="2016-10" db="EMBL/GenBank/DDBJ databases">
        <title>Genome sequence of Streptomyces sp. MUSC 93.</title>
        <authorList>
            <person name="Lee L.-H."/>
            <person name="Ser H.-L."/>
            <person name="Law J.W.-F."/>
        </authorList>
    </citation>
    <scope>NUCLEOTIDE SEQUENCE [LARGE SCALE GENOMIC DNA]</scope>
    <source>
        <strain evidence="4 5">MUSC 93</strain>
    </source>
</reference>
<dbReference type="InterPro" id="IPR050639">
    <property type="entry name" value="SSR_resolvase"/>
</dbReference>
<protein>
    <submittedName>
        <fullName evidence="4">Resolvase</fullName>
    </submittedName>
</protein>
<keyword evidence="1" id="KW-0238">DNA-binding</keyword>
<dbReference type="Proteomes" id="UP000179935">
    <property type="component" value="Unassembled WGS sequence"/>
</dbReference>
<gene>
    <name evidence="4" type="ORF">BIV24_03620</name>
</gene>
<dbReference type="InterPro" id="IPR038109">
    <property type="entry name" value="DNA_bind_recomb_sf"/>
</dbReference>
<dbReference type="PANTHER" id="PTHR30461:SF2">
    <property type="entry name" value="SERINE RECOMBINASE PINE-RELATED"/>
    <property type="match status" value="1"/>
</dbReference>
<evidence type="ECO:0000313" key="4">
    <source>
        <dbReference type="EMBL" id="OIK00162.1"/>
    </source>
</evidence>
<dbReference type="GO" id="GO:0003677">
    <property type="term" value="F:DNA binding"/>
    <property type="evidence" value="ECO:0007669"/>
    <property type="project" value="UniProtKB-KW"/>
</dbReference>
<dbReference type="GO" id="GO:0000150">
    <property type="term" value="F:DNA strand exchange activity"/>
    <property type="evidence" value="ECO:0007669"/>
    <property type="project" value="InterPro"/>
</dbReference>
<proteinExistence type="predicted"/>
<dbReference type="Pfam" id="PF07508">
    <property type="entry name" value="Recombinase"/>
    <property type="match status" value="1"/>
</dbReference>
<organism evidence="4 5">
    <name type="scientific">Streptomyces colonosanans</name>
    <dbReference type="NCBI Taxonomy" id="1428652"/>
    <lineage>
        <taxon>Bacteria</taxon>
        <taxon>Bacillati</taxon>
        <taxon>Actinomycetota</taxon>
        <taxon>Actinomycetes</taxon>
        <taxon>Kitasatosporales</taxon>
        <taxon>Streptomycetaceae</taxon>
        <taxon>Streptomyces</taxon>
    </lineage>
</organism>
<evidence type="ECO:0000256" key="1">
    <source>
        <dbReference type="ARBA" id="ARBA00023125"/>
    </source>
</evidence>
<comment type="caution">
    <text evidence="4">The sequence shown here is derived from an EMBL/GenBank/DDBJ whole genome shotgun (WGS) entry which is preliminary data.</text>
</comment>
<dbReference type="InterPro" id="IPR011109">
    <property type="entry name" value="DNA_bind_recombinase_dom"/>
</dbReference>